<dbReference type="Proteomes" id="UP001386955">
    <property type="component" value="Unassembled WGS sequence"/>
</dbReference>
<feature type="compositionally biased region" description="Basic residues" evidence="1">
    <location>
        <begin position="1"/>
        <end position="11"/>
    </location>
</feature>
<dbReference type="AlphaFoldDB" id="A0AAN9XNC0"/>
<proteinExistence type="predicted"/>
<comment type="caution">
    <text evidence="3">The sequence shown here is derived from an EMBL/GenBank/DDBJ whole genome shotgun (WGS) entry which is preliminary data.</text>
</comment>
<feature type="domain" description="KIB1-4 beta-propeller" evidence="2">
    <location>
        <begin position="105"/>
        <end position="359"/>
    </location>
</feature>
<dbReference type="InterPro" id="IPR005174">
    <property type="entry name" value="KIB1-4_b-propeller"/>
</dbReference>
<dbReference type="Pfam" id="PF03478">
    <property type="entry name" value="Beta-prop_KIB1-4"/>
    <property type="match status" value="1"/>
</dbReference>
<reference evidence="3 4" key="1">
    <citation type="submission" date="2024-01" db="EMBL/GenBank/DDBJ databases">
        <title>The genomes of 5 underutilized Papilionoideae crops provide insights into root nodulation and disease resistanc.</title>
        <authorList>
            <person name="Jiang F."/>
        </authorList>
    </citation>
    <scope>NUCLEOTIDE SEQUENCE [LARGE SCALE GENOMIC DNA]</scope>
    <source>
        <strain evidence="3">DUOXIRENSHENG_FW03</strain>
        <tissue evidence="3">Leaves</tissue>
    </source>
</reference>
<evidence type="ECO:0000259" key="2">
    <source>
        <dbReference type="Pfam" id="PF03478"/>
    </source>
</evidence>
<accession>A0AAN9XNC0</accession>
<evidence type="ECO:0000256" key="1">
    <source>
        <dbReference type="SAM" id="MobiDB-lite"/>
    </source>
</evidence>
<organism evidence="3 4">
    <name type="scientific">Psophocarpus tetragonolobus</name>
    <name type="common">Winged bean</name>
    <name type="synonym">Dolichos tetragonolobus</name>
    <dbReference type="NCBI Taxonomy" id="3891"/>
    <lineage>
        <taxon>Eukaryota</taxon>
        <taxon>Viridiplantae</taxon>
        <taxon>Streptophyta</taxon>
        <taxon>Embryophyta</taxon>
        <taxon>Tracheophyta</taxon>
        <taxon>Spermatophyta</taxon>
        <taxon>Magnoliopsida</taxon>
        <taxon>eudicotyledons</taxon>
        <taxon>Gunneridae</taxon>
        <taxon>Pentapetalae</taxon>
        <taxon>rosids</taxon>
        <taxon>fabids</taxon>
        <taxon>Fabales</taxon>
        <taxon>Fabaceae</taxon>
        <taxon>Papilionoideae</taxon>
        <taxon>50 kb inversion clade</taxon>
        <taxon>NPAAA clade</taxon>
        <taxon>indigoferoid/millettioid clade</taxon>
        <taxon>Phaseoleae</taxon>
        <taxon>Psophocarpus</taxon>
    </lineage>
</organism>
<dbReference type="EMBL" id="JAYMYS010000003">
    <property type="protein sequence ID" value="KAK7400388.1"/>
    <property type="molecule type" value="Genomic_DNA"/>
</dbReference>
<evidence type="ECO:0000313" key="4">
    <source>
        <dbReference type="Proteomes" id="UP001386955"/>
    </source>
</evidence>
<protein>
    <recommendedName>
        <fullName evidence="2">KIB1-4 beta-propeller domain-containing protein</fullName>
    </recommendedName>
</protein>
<feature type="region of interest" description="Disordered" evidence="1">
    <location>
        <begin position="1"/>
        <end position="22"/>
    </location>
</feature>
<gene>
    <name evidence="3" type="ORF">VNO78_11594</name>
</gene>
<dbReference type="PANTHER" id="PTHR33127">
    <property type="entry name" value="TRANSMEMBRANE PROTEIN"/>
    <property type="match status" value="1"/>
</dbReference>
<dbReference type="PANTHER" id="PTHR33127:SF69">
    <property type="entry name" value="OS09G0340800 PROTEIN"/>
    <property type="match status" value="1"/>
</dbReference>
<name>A0AAN9XNC0_PSOTE</name>
<evidence type="ECO:0000313" key="3">
    <source>
        <dbReference type="EMBL" id="KAK7400388.1"/>
    </source>
</evidence>
<sequence>MALKTKNKKKQQCSGNTQVEKSKSWLDLPNQLVNTKEGQPNLHKNISFGGIIKSWRTISKHCNSHSNLPWLQLSNHATNTHKYSTQTSFSYMPLGCWCRHYLFRKLPRYPWKHYVGCSNAILIAEVEPLHMYHLWNPRHREMFRLPLWDPKVPVKLAVLSSPPEDPNCTVMVLTGISQPAFAFYKLKRSNTNSSWITPEPRWTMQDCTLTEPLVRQKHQAMEFANAIGVRGKFYALSVQGSLVVIEDLDSVPKVTEISATRLVPSVSSNHFREYLLESEGEVLLVFLISRKSSMHSVDGIEIYQLNLARLSWLKLGTLGERAVFVGSNCSVSVLASEVGCRRNCIYFRHSVTHEWCVYDMESSNILQGWNEANPTSAIWFQQIQG</sequence>
<keyword evidence="4" id="KW-1185">Reference proteome</keyword>